<keyword evidence="3" id="KW-0479">Metal-binding</keyword>
<evidence type="ECO:0000313" key="8">
    <source>
        <dbReference type="EMBL" id="SPX61252.1"/>
    </source>
</evidence>
<evidence type="ECO:0000259" key="5">
    <source>
        <dbReference type="PROSITE" id="PS51192"/>
    </source>
</evidence>
<evidence type="ECO:0000256" key="1">
    <source>
        <dbReference type="ARBA" id="ARBA00022801"/>
    </source>
</evidence>
<evidence type="ECO:0000313" key="7">
    <source>
        <dbReference type="EMBL" id="KTD01443.1"/>
    </source>
</evidence>
<evidence type="ECO:0000256" key="3">
    <source>
        <dbReference type="PROSITE-ProRule" id="PRU00325"/>
    </source>
</evidence>
<dbReference type="SMART" id="SM00490">
    <property type="entry name" value="HELICc"/>
    <property type="match status" value="1"/>
</dbReference>
<dbReference type="InterPro" id="IPR000330">
    <property type="entry name" value="SNF2_N"/>
</dbReference>
<dbReference type="InterPro" id="IPR001650">
    <property type="entry name" value="Helicase_C-like"/>
</dbReference>
<name>A0A0W0U047_9GAMM</name>
<feature type="domain" description="Helicase C-terminal" evidence="6">
    <location>
        <begin position="920"/>
        <end position="1075"/>
    </location>
</feature>
<evidence type="ECO:0000259" key="4">
    <source>
        <dbReference type="PROSITE" id="PS50966"/>
    </source>
</evidence>
<dbReference type="FunFam" id="3.40.50.300:FF:000533">
    <property type="entry name" value="Helicase, Snf2 family"/>
    <property type="match status" value="1"/>
</dbReference>
<keyword evidence="9" id="KW-1185">Reference proteome</keyword>
<reference evidence="8 10" key="2">
    <citation type="submission" date="2018-06" db="EMBL/GenBank/DDBJ databases">
        <authorList>
            <consortium name="Pathogen Informatics"/>
            <person name="Doyle S."/>
        </authorList>
    </citation>
    <scope>NUCLEOTIDE SEQUENCE [LARGE SCALE GENOMIC DNA]</scope>
    <source>
        <strain evidence="8 10">NCTC12022</strain>
    </source>
</reference>
<sequence length="1089" mass="124193">MLKEALSRMADVFLPAVLMHGQEYQQKGHVLNIRLSDGLLKARVKGHSGQIYDVHIDLKTWPAKPAHCSCQYRTNCKHAAASLFALQVRENYEIPAPSGNKREQSLNTWLTTLREKEVKKPSVDSSHELVYLLEPQLGGHEHRMVIRLAIAKRLKKGGVGKKIILNSISEGKKQHFAAEDNEIVNSLLVKCAVQGWFERLTIRNSDLIEKILATGRAYLNTDGEPSLTLGERVEANFCWQLEATGQQHLVLEVNGQQVLPLLLDRLLYFDEDNYVIGSLNSPYSLGELKNIVNIPVVGLHQASEVAMKIAETYPQLPLPKIYDYKEVRALKPQPVLIFDAIELDVSSAAAAQNTHTILLVIDVLFDYEGLRVKLDDVSPTLVREENGRLVAIRRDVVEEKEKNNEVEQILKLRSATFTEKLHSPYELRDEKILAHYSDTDDLPRLYNQVIPLLKTKGWEIEFAHPFYEEIVDANEVEWFSELAERGNDFFSYQLGILVDGKQVSIVPLVAELIDRFDKDSINNLPDDEKVRLRLPEGKALQVSLGRIKPLIRFLLQYGTRHVRDAQPLEISRYQLILMQETERAMTAVSARWQGGEKFREQLRQLVTLADLPAVESPKGLRTVLRDYQHQGLNWLQFLRVCRFGGVLADDMGLGKTVQTLAHLQVEKEQGRLTKASLIVAPTSLVGNWYEEAKRFTPELNVLVFHGLERHEDVFDDYDLIISTYGLIQRDKSRFIDYPFYYLILDEAQSIKNARTKTTQIIQQIQAEHRLCLSGTPLENHLGELWSLFHFLMPGLLGDAKQFRQFFKTPIEKQADMERRALLAKRVQPFMLRRTKNQVANELPDKTEMTRTIELTGAQRDLYEAIRMSMEKKVREAIAKKGMSKSQIVLLDALLKLRQVCCDPKLLSMPGAEIAHGTSAKLDTLMELLESLMDEGRRVLVFSQFTSMLKLIEEQLIKRDYSYLKLTGQTQNRQVLVNTFQEGKIPIFLISLKAGGTGLNLTRADTVIHYDPWWNPAVEDQATDRSHRIGQENPVFVYKLITSGTVEEAILAMQEKKRQLFDGILSDKSSAMSTLTDSDVEQFFMPLPKS</sequence>
<dbReference type="Pfam" id="PF04434">
    <property type="entry name" value="SWIM"/>
    <property type="match status" value="1"/>
</dbReference>
<dbReference type="SUPFAM" id="SSF52540">
    <property type="entry name" value="P-loop containing nucleoside triphosphate hydrolases"/>
    <property type="match status" value="2"/>
</dbReference>
<keyword evidence="3" id="KW-0862">Zinc</keyword>
<dbReference type="InterPro" id="IPR014001">
    <property type="entry name" value="Helicase_ATP-bd"/>
</dbReference>
<dbReference type="Gene3D" id="3.40.50.10810">
    <property type="entry name" value="Tandem AAA-ATPase domain"/>
    <property type="match status" value="1"/>
</dbReference>
<feature type="domain" description="SWIM-type" evidence="4">
    <location>
        <begin position="52"/>
        <end position="87"/>
    </location>
</feature>
<evidence type="ECO:0000313" key="9">
    <source>
        <dbReference type="Proteomes" id="UP000054698"/>
    </source>
</evidence>
<dbReference type="CDD" id="cd18012">
    <property type="entry name" value="DEXQc_arch_SWI2_SNF2"/>
    <property type="match status" value="1"/>
</dbReference>
<dbReference type="GO" id="GO:0005524">
    <property type="term" value="F:ATP binding"/>
    <property type="evidence" value="ECO:0007669"/>
    <property type="project" value="InterPro"/>
</dbReference>
<keyword evidence="3" id="KW-0863">Zinc-finger</keyword>
<evidence type="ECO:0000259" key="6">
    <source>
        <dbReference type="PROSITE" id="PS51194"/>
    </source>
</evidence>
<dbReference type="AlphaFoldDB" id="A0A0W0U047"/>
<dbReference type="EMBL" id="LNYB01000031">
    <property type="protein sequence ID" value="KTD01443.1"/>
    <property type="molecule type" value="Genomic_DNA"/>
</dbReference>
<dbReference type="EMBL" id="UASS01000018">
    <property type="protein sequence ID" value="SPX61252.1"/>
    <property type="molecule type" value="Genomic_DNA"/>
</dbReference>
<gene>
    <name evidence="7" type="ORF">Lfee_1047</name>
    <name evidence="8" type="ORF">NCTC12022_01992</name>
</gene>
<dbReference type="PROSITE" id="PS50966">
    <property type="entry name" value="ZF_SWIM"/>
    <property type="match status" value="1"/>
</dbReference>
<dbReference type="InterPro" id="IPR027417">
    <property type="entry name" value="P-loop_NTPase"/>
</dbReference>
<dbReference type="Gene3D" id="3.40.50.300">
    <property type="entry name" value="P-loop containing nucleotide triphosphate hydrolases"/>
    <property type="match status" value="1"/>
</dbReference>
<dbReference type="PANTHER" id="PTHR10799">
    <property type="entry name" value="SNF2/RAD54 HELICASE FAMILY"/>
    <property type="match status" value="1"/>
</dbReference>
<evidence type="ECO:0000313" key="10">
    <source>
        <dbReference type="Proteomes" id="UP000251942"/>
    </source>
</evidence>
<accession>A0A0W0U047</accession>
<dbReference type="OrthoDB" id="9760715at2"/>
<dbReference type="STRING" id="453.Lfee_1047"/>
<protein>
    <submittedName>
        <fullName evidence="8">DNA helicase, SNF2/RAD54 family domain protein</fullName>
    </submittedName>
    <submittedName>
        <fullName evidence="7">SNF2/RAD54 family transporter domain-containing protein</fullName>
    </submittedName>
</protein>
<dbReference type="RefSeq" id="WP_058444600.1">
    <property type="nucleotide sequence ID" value="NZ_CAAAHT010000008.1"/>
</dbReference>
<dbReference type="CDD" id="cd18793">
    <property type="entry name" value="SF2_C_SNF"/>
    <property type="match status" value="1"/>
</dbReference>
<organism evidence="7 9">
    <name type="scientific">Legionella feeleii</name>
    <dbReference type="NCBI Taxonomy" id="453"/>
    <lineage>
        <taxon>Bacteria</taxon>
        <taxon>Pseudomonadati</taxon>
        <taxon>Pseudomonadota</taxon>
        <taxon>Gammaproteobacteria</taxon>
        <taxon>Legionellales</taxon>
        <taxon>Legionellaceae</taxon>
        <taxon>Legionella</taxon>
    </lineage>
</organism>
<dbReference type="GO" id="GO:0004386">
    <property type="term" value="F:helicase activity"/>
    <property type="evidence" value="ECO:0007669"/>
    <property type="project" value="UniProtKB-KW"/>
</dbReference>
<dbReference type="GO" id="GO:0008270">
    <property type="term" value="F:zinc ion binding"/>
    <property type="evidence" value="ECO:0007669"/>
    <property type="project" value="UniProtKB-KW"/>
</dbReference>
<reference evidence="7 9" key="1">
    <citation type="submission" date="2015-11" db="EMBL/GenBank/DDBJ databases">
        <title>Genomic analysis of 38 Legionella species identifies large and diverse effector repertoires.</title>
        <authorList>
            <person name="Burstein D."/>
            <person name="Amaro F."/>
            <person name="Zusman T."/>
            <person name="Lifshitz Z."/>
            <person name="Cohen O."/>
            <person name="Gilbert J.A."/>
            <person name="Pupko T."/>
            <person name="Shuman H.A."/>
            <person name="Segal G."/>
        </authorList>
    </citation>
    <scope>NUCLEOTIDE SEQUENCE [LARGE SCALE GENOMIC DNA]</scope>
    <source>
        <strain evidence="7 9">WO-44C</strain>
    </source>
</reference>
<dbReference type="Proteomes" id="UP000054698">
    <property type="component" value="Unassembled WGS sequence"/>
</dbReference>
<proteinExistence type="predicted"/>
<dbReference type="SMART" id="SM00487">
    <property type="entry name" value="DEXDc"/>
    <property type="match status" value="1"/>
</dbReference>
<keyword evidence="2 8" id="KW-0347">Helicase</keyword>
<feature type="domain" description="Helicase ATP-binding" evidence="5">
    <location>
        <begin position="636"/>
        <end position="794"/>
    </location>
</feature>
<keyword evidence="1" id="KW-0378">Hydrolase</keyword>
<dbReference type="PROSITE" id="PS51192">
    <property type="entry name" value="HELICASE_ATP_BIND_1"/>
    <property type="match status" value="1"/>
</dbReference>
<dbReference type="PATRIC" id="fig|453.4.peg.1127"/>
<dbReference type="InterPro" id="IPR049730">
    <property type="entry name" value="SNF2/RAD54-like_C"/>
</dbReference>
<keyword evidence="2 8" id="KW-0067">ATP-binding</keyword>
<dbReference type="Pfam" id="PF00271">
    <property type="entry name" value="Helicase_C"/>
    <property type="match status" value="1"/>
</dbReference>
<dbReference type="InterPro" id="IPR038718">
    <property type="entry name" value="SNF2-like_sf"/>
</dbReference>
<dbReference type="Pfam" id="PF00176">
    <property type="entry name" value="SNF2-rel_dom"/>
    <property type="match status" value="1"/>
</dbReference>
<dbReference type="Proteomes" id="UP000251942">
    <property type="component" value="Unassembled WGS sequence"/>
</dbReference>
<keyword evidence="2 8" id="KW-0547">Nucleotide-binding</keyword>
<dbReference type="GO" id="GO:0016787">
    <property type="term" value="F:hydrolase activity"/>
    <property type="evidence" value="ECO:0007669"/>
    <property type="project" value="UniProtKB-KW"/>
</dbReference>
<evidence type="ECO:0000256" key="2">
    <source>
        <dbReference type="ARBA" id="ARBA00022806"/>
    </source>
</evidence>
<dbReference type="PROSITE" id="PS51194">
    <property type="entry name" value="HELICASE_CTER"/>
    <property type="match status" value="1"/>
</dbReference>
<dbReference type="InterPro" id="IPR007527">
    <property type="entry name" value="Znf_SWIM"/>
</dbReference>